<organism evidence="1 2">
    <name type="scientific">Martelella lutilitoris</name>
    <dbReference type="NCBI Taxonomy" id="2583532"/>
    <lineage>
        <taxon>Bacteria</taxon>
        <taxon>Pseudomonadati</taxon>
        <taxon>Pseudomonadota</taxon>
        <taxon>Alphaproteobacteria</taxon>
        <taxon>Hyphomicrobiales</taxon>
        <taxon>Aurantimonadaceae</taxon>
        <taxon>Martelella</taxon>
    </lineage>
</organism>
<dbReference type="AlphaFoldDB" id="A0A5C4JMN2"/>
<evidence type="ECO:0000313" key="1">
    <source>
        <dbReference type="EMBL" id="TNB46442.1"/>
    </source>
</evidence>
<dbReference type="OrthoDB" id="7478737at2"/>
<comment type="caution">
    <text evidence="1">The sequence shown here is derived from an EMBL/GenBank/DDBJ whole genome shotgun (WGS) entry which is preliminary data.</text>
</comment>
<dbReference type="Proteomes" id="UP000307874">
    <property type="component" value="Unassembled WGS sequence"/>
</dbReference>
<dbReference type="InterPro" id="IPR038666">
    <property type="entry name" value="SSP1_head-tail_sf"/>
</dbReference>
<dbReference type="Gene3D" id="2.40.10.270">
    <property type="entry name" value="Bacteriophage SPP1 head-tail adaptor protein"/>
    <property type="match status" value="1"/>
</dbReference>
<gene>
    <name evidence="1" type="ORF">FF124_18150</name>
</gene>
<protein>
    <submittedName>
        <fullName evidence="1">Head-tail adaptor protein</fullName>
    </submittedName>
</protein>
<sequence length="109" mass="12319">MKAGRLDREIRLERYTETLDEYGAPRFAWTEIDTVAAERIEGSTTAMLKDFGASDETVIVFRLRFLDGLTNADRLIHDGLIFKINQIKEIGRRKGLELRCISTGNGVTA</sequence>
<dbReference type="InterPro" id="IPR008767">
    <property type="entry name" value="Phage_SPP1_head-tail_adaptor"/>
</dbReference>
<dbReference type="EMBL" id="VCLB01000010">
    <property type="protein sequence ID" value="TNB46442.1"/>
    <property type="molecule type" value="Genomic_DNA"/>
</dbReference>
<dbReference type="Pfam" id="PF05521">
    <property type="entry name" value="Phage_HCP"/>
    <property type="match status" value="1"/>
</dbReference>
<dbReference type="RefSeq" id="WP_138749887.1">
    <property type="nucleotide sequence ID" value="NZ_VCLB01000010.1"/>
</dbReference>
<evidence type="ECO:0000313" key="2">
    <source>
        <dbReference type="Proteomes" id="UP000307874"/>
    </source>
</evidence>
<reference evidence="1 2" key="2">
    <citation type="submission" date="2019-06" db="EMBL/GenBank/DDBJ databases">
        <title>Martelella lutilitoris sp. nov., isolated from a tidal mudflat.</title>
        <authorList>
            <person name="Kim Y.-J."/>
        </authorList>
    </citation>
    <scope>NUCLEOTIDE SEQUENCE [LARGE SCALE GENOMIC DNA]</scope>
    <source>
        <strain evidence="1 2">GH2-6</strain>
    </source>
</reference>
<proteinExistence type="predicted"/>
<name>A0A5C4JMN2_9HYPH</name>
<accession>A0A5C4JMN2</accession>
<keyword evidence="2" id="KW-1185">Reference proteome</keyword>
<reference evidence="1 2" key="1">
    <citation type="submission" date="2019-05" db="EMBL/GenBank/DDBJ databases">
        <authorList>
            <person name="Lee S.D."/>
        </authorList>
    </citation>
    <scope>NUCLEOTIDE SEQUENCE [LARGE SCALE GENOMIC DNA]</scope>
    <source>
        <strain evidence="1 2">GH2-6</strain>
    </source>
</reference>